<evidence type="ECO:0000313" key="2">
    <source>
        <dbReference type="EMBL" id="KAK2118767.1"/>
    </source>
</evidence>
<dbReference type="Proteomes" id="UP001266305">
    <property type="component" value="Unassembled WGS sequence"/>
</dbReference>
<reference evidence="2 3" key="1">
    <citation type="submission" date="2023-05" db="EMBL/GenBank/DDBJ databases">
        <title>B98-5 Cell Line De Novo Hybrid Assembly: An Optical Mapping Approach.</title>
        <authorList>
            <person name="Kananen K."/>
            <person name="Auerbach J.A."/>
            <person name="Kautto E."/>
            <person name="Blachly J.S."/>
        </authorList>
    </citation>
    <scope>NUCLEOTIDE SEQUENCE [LARGE SCALE GENOMIC DNA]</scope>
    <source>
        <strain evidence="2">B95-8</strain>
        <tissue evidence="2">Cell line</tissue>
    </source>
</reference>
<protein>
    <submittedName>
        <fullName evidence="2">Uncharacterized protein</fullName>
    </submittedName>
</protein>
<accession>A0ABQ9WAY0</accession>
<dbReference type="EMBL" id="JASSZA010000001">
    <property type="protein sequence ID" value="KAK2118767.1"/>
    <property type="molecule type" value="Genomic_DNA"/>
</dbReference>
<name>A0ABQ9WAY0_SAGOE</name>
<evidence type="ECO:0000256" key="1">
    <source>
        <dbReference type="SAM" id="MobiDB-lite"/>
    </source>
</evidence>
<sequence length="103" mass="11477">MQPLSGVDSRNPQLSLLPQLQRHAEVFSPALAQRATYQHLLAMLNTPVNMERVSLYARAQNSRRDKDFQGLSERGNSGSGRWASSVMSHVESAVKLTSPRDSR</sequence>
<comment type="caution">
    <text evidence="2">The sequence shown here is derived from an EMBL/GenBank/DDBJ whole genome shotgun (WGS) entry which is preliminary data.</text>
</comment>
<keyword evidence="3" id="KW-1185">Reference proteome</keyword>
<gene>
    <name evidence="2" type="ORF">P7K49_000153</name>
</gene>
<proteinExistence type="predicted"/>
<organism evidence="2 3">
    <name type="scientific">Saguinus oedipus</name>
    <name type="common">Cotton-top tamarin</name>
    <name type="synonym">Oedipomidas oedipus</name>
    <dbReference type="NCBI Taxonomy" id="9490"/>
    <lineage>
        <taxon>Eukaryota</taxon>
        <taxon>Metazoa</taxon>
        <taxon>Chordata</taxon>
        <taxon>Craniata</taxon>
        <taxon>Vertebrata</taxon>
        <taxon>Euteleostomi</taxon>
        <taxon>Mammalia</taxon>
        <taxon>Eutheria</taxon>
        <taxon>Euarchontoglires</taxon>
        <taxon>Primates</taxon>
        <taxon>Haplorrhini</taxon>
        <taxon>Platyrrhini</taxon>
        <taxon>Cebidae</taxon>
        <taxon>Callitrichinae</taxon>
        <taxon>Saguinus</taxon>
    </lineage>
</organism>
<feature type="region of interest" description="Disordered" evidence="1">
    <location>
        <begin position="61"/>
        <end position="103"/>
    </location>
</feature>
<evidence type="ECO:0000313" key="3">
    <source>
        <dbReference type="Proteomes" id="UP001266305"/>
    </source>
</evidence>